<dbReference type="Gene3D" id="3.30.70.260">
    <property type="match status" value="1"/>
</dbReference>
<accession>A0A1E3NK29</accession>
<dbReference type="PROSITE" id="PS51171">
    <property type="entry name" value="PREPHENATE_DEHYDR_3"/>
    <property type="match status" value="1"/>
</dbReference>
<dbReference type="SUPFAM" id="SSF55021">
    <property type="entry name" value="ACT-like"/>
    <property type="match status" value="1"/>
</dbReference>
<dbReference type="CDD" id="cd04905">
    <property type="entry name" value="ACT_CM-PDT"/>
    <property type="match status" value="1"/>
</dbReference>
<dbReference type="InterPro" id="IPR002912">
    <property type="entry name" value="ACT_dom"/>
</dbReference>
<reference evidence="9 10" key="1">
    <citation type="journal article" date="2016" name="Proc. Natl. Acad. Sci. U.S.A.">
        <title>Comparative genomics of biotechnologically important yeasts.</title>
        <authorList>
            <person name="Riley R."/>
            <person name="Haridas S."/>
            <person name="Wolfe K.H."/>
            <person name="Lopes M.R."/>
            <person name="Hittinger C.T."/>
            <person name="Goeker M."/>
            <person name="Salamov A.A."/>
            <person name="Wisecaver J.H."/>
            <person name="Long T.M."/>
            <person name="Calvey C.H."/>
            <person name="Aerts A.L."/>
            <person name="Barry K.W."/>
            <person name="Choi C."/>
            <person name="Clum A."/>
            <person name="Coughlan A.Y."/>
            <person name="Deshpande S."/>
            <person name="Douglass A.P."/>
            <person name="Hanson S.J."/>
            <person name="Klenk H.-P."/>
            <person name="LaButti K.M."/>
            <person name="Lapidus A."/>
            <person name="Lindquist E.A."/>
            <person name="Lipzen A.M."/>
            <person name="Meier-Kolthoff J.P."/>
            <person name="Ohm R.A."/>
            <person name="Otillar R.P."/>
            <person name="Pangilinan J.L."/>
            <person name="Peng Y."/>
            <person name="Rokas A."/>
            <person name="Rosa C.A."/>
            <person name="Scheuner C."/>
            <person name="Sibirny A.A."/>
            <person name="Slot J.C."/>
            <person name="Stielow J.B."/>
            <person name="Sun H."/>
            <person name="Kurtzman C.P."/>
            <person name="Blackwell M."/>
            <person name="Grigoriev I.V."/>
            <person name="Jeffries T.W."/>
        </authorList>
    </citation>
    <scope>NUCLEOTIDE SEQUENCE [LARGE SCALE GENOMIC DNA]</scope>
    <source>
        <strain evidence="9 10">NRRL Y-2026</strain>
    </source>
</reference>
<feature type="domain" description="Prephenate dehydratase" evidence="7">
    <location>
        <begin position="9"/>
        <end position="219"/>
    </location>
</feature>
<organism evidence="9 10">
    <name type="scientific">Pichia membranifaciens NRRL Y-2026</name>
    <dbReference type="NCBI Taxonomy" id="763406"/>
    <lineage>
        <taxon>Eukaryota</taxon>
        <taxon>Fungi</taxon>
        <taxon>Dikarya</taxon>
        <taxon>Ascomycota</taxon>
        <taxon>Saccharomycotina</taxon>
        <taxon>Pichiomycetes</taxon>
        <taxon>Pichiales</taxon>
        <taxon>Pichiaceae</taxon>
        <taxon>Pichia</taxon>
    </lineage>
</organism>
<dbReference type="Proteomes" id="UP000094455">
    <property type="component" value="Unassembled WGS sequence"/>
</dbReference>
<dbReference type="Pfam" id="PF00800">
    <property type="entry name" value="PDT"/>
    <property type="match status" value="1"/>
</dbReference>
<dbReference type="AlphaFoldDB" id="A0A1E3NK29"/>
<evidence type="ECO:0000256" key="3">
    <source>
        <dbReference type="ARBA" id="ARBA00022605"/>
    </source>
</evidence>
<evidence type="ECO:0000256" key="2">
    <source>
        <dbReference type="ARBA" id="ARBA00013147"/>
    </source>
</evidence>
<feature type="domain" description="ACT" evidence="8">
    <location>
        <begin position="252"/>
        <end position="330"/>
    </location>
</feature>
<evidence type="ECO:0000256" key="5">
    <source>
        <dbReference type="ARBA" id="ARBA00023222"/>
    </source>
</evidence>
<proteinExistence type="predicted"/>
<keyword evidence="10" id="KW-1185">Reference proteome</keyword>
<keyword evidence="4" id="KW-0057">Aromatic amino acid biosynthesis</keyword>
<keyword evidence="6" id="KW-0456">Lyase</keyword>
<dbReference type="PROSITE" id="PS51671">
    <property type="entry name" value="ACT"/>
    <property type="match status" value="1"/>
</dbReference>
<dbReference type="GeneID" id="30179533"/>
<dbReference type="PANTHER" id="PTHR21022:SF19">
    <property type="entry name" value="PREPHENATE DEHYDRATASE-RELATED"/>
    <property type="match status" value="1"/>
</dbReference>
<dbReference type="EC" id="4.2.1.51" evidence="2"/>
<keyword evidence="3" id="KW-0028">Amino-acid biosynthesis</keyword>
<protein>
    <recommendedName>
        <fullName evidence="2">prephenate dehydratase</fullName>
        <ecNumber evidence="2">4.2.1.51</ecNumber>
    </recommendedName>
</protein>
<gene>
    <name evidence="9" type="ORF">PICMEDRAFT_33800</name>
</gene>
<dbReference type="SUPFAM" id="SSF53850">
    <property type="entry name" value="Periplasmic binding protein-like II"/>
    <property type="match status" value="1"/>
</dbReference>
<dbReference type="PIRSF" id="PIRSF001500">
    <property type="entry name" value="Chor_mut_pdt_Ppr"/>
    <property type="match status" value="1"/>
</dbReference>
<dbReference type="EMBL" id="KV454003">
    <property type="protein sequence ID" value="ODQ46502.1"/>
    <property type="molecule type" value="Genomic_DNA"/>
</dbReference>
<name>A0A1E3NK29_9ASCO</name>
<sequence length="339" mass="38341">MTRNKRVITVGYLGPPGTYSHQAAIQQFKEYESQPNTDVVYKPQKSIGACFTSVQDGAVDYSLVPFENSSNGQVVLTYDLFRDWFTSSASESAKKVVSTDTPRFTVISEQFVPIHHNLITFADDVTKITKIYSHPQVWTQCRRFLAEYELDNNIKVEKLDTSSTSKAVENLLHVSDPEERQKTAAIASSTASEIHNVPIKIPSVEDFSGNTTRFLCLGPDSAYLDQSGHQAALNFTPDTNSGTSNQKMHLLTFLIKRNDDFGSLCDILEKFKKYNLNLQTITTRPSIDKPWQYVFFVEVWDGHEPDALKACLAELEPLVFELSVVGSFYRSRRFFEMLT</sequence>
<evidence type="ECO:0000256" key="1">
    <source>
        <dbReference type="ARBA" id="ARBA00004741"/>
    </source>
</evidence>
<dbReference type="Gene3D" id="3.40.190.10">
    <property type="entry name" value="Periplasmic binding protein-like II"/>
    <property type="match status" value="2"/>
</dbReference>
<dbReference type="GO" id="GO:0009094">
    <property type="term" value="P:L-phenylalanine biosynthetic process"/>
    <property type="evidence" value="ECO:0007669"/>
    <property type="project" value="UniProtKB-UniPathway"/>
</dbReference>
<dbReference type="GO" id="GO:0004664">
    <property type="term" value="F:prephenate dehydratase activity"/>
    <property type="evidence" value="ECO:0007669"/>
    <property type="project" value="UniProtKB-EC"/>
</dbReference>
<dbReference type="PANTHER" id="PTHR21022">
    <property type="entry name" value="PREPHENATE DEHYDRATASE P PROTEIN"/>
    <property type="match status" value="1"/>
</dbReference>
<dbReference type="STRING" id="763406.A0A1E3NK29"/>
<evidence type="ECO:0000259" key="8">
    <source>
        <dbReference type="PROSITE" id="PS51671"/>
    </source>
</evidence>
<dbReference type="RefSeq" id="XP_019017615.1">
    <property type="nucleotide sequence ID" value="XM_019162846.1"/>
</dbReference>
<evidence type="ECO:0000313" key="9">
    <source>
        <dbReference type="EMBL" id="ODQ46502.1"/>
    </source>
</evidence>
<dbReference type="InterPro" id="IPR001086">
    <property type="entry name" value="Preph_deHydtase"/>
</dbReference>
<evidence type="ECO:0000256" key="6">
    <source>
        <dbReference type="ARBA" id="ARBA00023239"/>
    </source>
</evidence>
<evidence type="ECO:0000259" key="7">
    <source>
        <dbReference type="PROSITE" id="PS51171"/>
    </source>
</evidence>
<dbReference type="GO" id="GO:0005737">
    <property type="term" value="C:cytoplasm"/>
    <property type="evidence" value="ECO:0007669"/>
    <property type="project" value="TreeGrafter"/>
</dbReference>
<dbReference type="UniPathway" id="UPA00121">
    <property type="reaction ID" value="UER00345"/>
</dbReference>
<comment type="pathway">
    <text evidence="1">Amino-acid biosynthesis; L-phenylalanine biosynthesis; phenylpyruvate from prephenate: step 1/1.</text>
</comment>
<evidence type="ECO:0000256" key="4">
    <source>
        <dbReference type="ARBA" id="ARBA00023141"/>
    </source>
</evidence>
<dbReference type="InterPro" id="IPR008242">
    <property type="entry name" value="Chor_mutase/pphenate_deHydtase"/>
</dbReference>
<dbReference type="CDD" id="cd13532">
    <property type="entry name" value="PBP2_PDT_like"/>
    <property type="match status" value="1"/>
</dbReference>
<evidence type="ECO:0000313" key="10">
    <source>
        <dbReference type="Proteomes" id="UP000094455"/>
    </source>
</evidence>
<dbReference type="InterPro" id="IPR045865">
    <property type="entry name" value="ACT-like_dom_sf"/>
</dbReference>
<keyword evidence="5" id="KW-0584">Phenylalanine biosynthesis</keyword>
<dbReference type="OrthoDB" id="983542at2759"/>